<evidence type="ECO:0000259" key="17">
    <source>
        <dbReference type="PROSITE" id="PS51393"/>
    </source>
</evidence>
<keyword evidence="3 14" id="KW-0444">Lipid biosynthesis</keyword>
<evidence type="ECO:0000259" key="16">
    <source>
        <dbReference type="PROSITE" id="PS50095"/>
    </source>
</evidence>
<dbReference type="InterPro" id="IPR036392">
    <property type="entry name" value="PLAT/LH2_dom_sf"/>
</dbReference>
<evidence type="ECO:0000313" key="18">
    <source>
        <dbReference type="EMBL" id="KAK9725722.1"/>
    </source>
</evidence>
<keyword evidence="10" id="KW-0443">Lipid metabolism</keyword>
<keyword evidence="7 13" id="KW-0223">Dioxygenase</keyword>
<protein>
    <recommendedName>
        <fullName evidence="14">Lipoxygenase</fullName>
        <ecNumber evidence="14">1.13.11.-</ecNumber>
    </recommendedName>
</protein>
<evidence type="ECO:0000256" key="7">
    <source>
        <dbReference type="ARBA" id="ARBA00022964"/>
    </source>
</evidence>
<dbReference type="InterPro" id="IPR036226">
    <property type="entry name" value="LipOase_C_sf"/>
</dbReference>
<comment type="pathway">
    <text evidence="14">Lipid metabolism; oxylipin biosynthesis.</text>
</comment>
<evidence type="ECO:0000256" key="2">
    <source>
        <dbReference type="ARBA" id="ARBA00009419"/>
    </source>
</evidence>
<feature type="compositionally biased region" description="Basic residues" evidence="15">
    <location>
        <begin position="219"/>
        <end position="228"/>
    </location>
</feature>
<dbReference type="GO" id="GO:0046872">
    <property type="term" value="F:metal ion binding"/>
    <property type="evidence" value="ECO:0007669"/>
    <property type="project" value="UniProtKB-UniRule"/>
</dbReference>
<evidence type="ECO:0000256" key="13">
    <source>
        <dbReference type="RuleBase" id="RU003974"/>
    </source>
</evidence>
<comment type="caution">
    <text evidence="12">Lacks conserved residue(s) required for the propagation of feature annotation.</text>
</comment>
<reference evidence="18" key="1">
    <citation type="submission" date="2024-03" db="EMBL/GenBank/DDBJ databases">
        <title>WGS assembly of Saponaria officinalis var. Norfolk2.</title>
        <authorList>
            <person name="Jenkins J."/>
            <person name="Shu S."/>
            <person name="Grimwood J."/>
            <person name="Barry K."/>
            <person name="Goodstein D."/>
            <person name="Schmutz J."/>
            <person name="Leebens-Mack J."/>
            <person name="Osbourn A."/>
        </authorList>
    </citation>
    <scope>NUCLEOTIDE SEQUENCE [LARGE SCALE GENOMIC DNA]</scope>
    <source>
        <strain evidence="18">JIC</strain>
    </source>
</reference>
<keyword evidence="4 13" id="KW-0479">Metal-binding</keyword>
<comment type="cofactor">
    <cofactor evidence="1 13">
        <name>Fe cation</name>
        <dbReference type="ChEBI" id="CHEBI:24875"/>
    </cofactor>
</comment>
<dbReference type="GO" id="GO:0034440">
    <property type="term" value="P:lipid oxidation"/>
    <property type="evidence" value="ECO:0007669"/>
    <property type="project" value="InterPro"/>
</dbReference>
<evidence type="ECO:0000313" key="19">
    <source>
        <dbReference type="Proteomes" id="UP001443914"/>
    </source>
</evidence>
<dbReference type="PROSITE" id="PS00711">
    <property type="entry name" value="LIPOXYGENASE_1"/>
    <property type="match status" value="1"/>
</dbReference>
<evidence type="ECO:0000256" key="5">
    <source>
        <dbReference type="ARBA" id="ARBA00022767"/>
    </source>
</evidence>
<keyword evidence="9 13" id="KW-0408">Iron</keyword>
<evidence type="ECO:0000256" key="1">
    <source>
        <dbReference type="ARBA" id="ARBA00001962"/>
    </source>
</evidence>
<evidence type="ECO:0000256" key="12">
    <source>
        <dbReference type="PROSITE-ProRule" id="PRU00152"/>
    </source>
</evidence>
<dbReference type="InterPro" id="IPR001246">
    <property type="entry name" value="LipOase_plant"/>
</dbReference>
<sequence>MASSQINVTAVVTVQLSVVGFLHNFGLQQLIDGLYDLCCANALHLELLSTTLDPLLKTRSLDDKAKAIIGKAKHNMFTKKKLEEMKYEAKLKVDANFGEVGAILVTNVHRKEMFLRDIVLHGLPQGTVQFNCESWIHSSYDNPEKRIFFTNKSYLPSQTPAGLKSWRERELRNLRGDGQGERMDYDRIYDYDVYNDLGDPDHGPELSRPVLGGKDHPYPRRCRTGRPRCKTEPSSETRESSGFYVPRDETFADSKRITFSTNILDNVLRALVPTLEALLIDANLGFSNFKHINELFHDGVKSSKLKKCKSMIESLPDIIFHHTDGFVRFPAPDILERDQFGWFRDEEFTRETLAGSNPCSIKLIQEWPLMSNLDPEIYGPPESAITTQLVEESIKGLMPFNEALEQKKLFMLDYHDLLLPYVNKVRDIKGATLYGSRTLFFLTPHGTLRPIAIELTRPPTRDGKGHWKQVYTPYSFDATDSWLWRIAKAHVLSHDSAHHQIDSHWLRTHCTVEPYIIATNRQLSAIHPINRLLSPHFRYTMEINALARESLINAGGIIESTFSTERYSMEFGSMVYDKAWRFDRQALPVDLISRGMAVEDPKSPHGLKLTIQDYPYANDGLLLWDAINQWVTDYVTHYYPNEEMVLNDEEVLQWWAEIRTKGHEDKKDEPWWPILKTPNDLINILTIIIWMTSGHHAAVNFGQYTYGGYFPNRPTISRVKMPSDDPTPEEWDYFLDNPCRVLLDTFPSQMQGTKVMTVLNVLSSHSPDEEYIGDQIEPSWAEDPTVKEAFQRFNSNLKRIEEEIDARNVDVNLKNRNGAGIIPYELLKPFSKAGVTGMGVPNSISI</sequence>
<dbReference type="Proteomes" id="UP001443914">
    <property type="component" value="Unassembled WGS sequence"/>
</dbReference>
<feature type="compositionally biased region" description="Basic and acidic residues" evidence="15">
    <location>
        <begin position="229"/>
        <end position="239"/>
    </location>
</feature>
<dbReference type="GO" id="GO:0016702">
    <property type="term" value="F:oxidoreductase activity, acting on single donors with incorporation of molecular oxygen, incorporation of two atoms of oxygen"/>
    <property type="evidence" value="ECO:0007669"/>
    <property type="project" value="InterPro"/>
</dbReference>
<dbReference type="PANTHER" id="PTHR11771">
    <property type="entry name" value="LIPOXYGENASE"/>
    <property type="match status" value="1"/>
</dbReference>
<evidence type="ECO:0000256" key="6">
    <source>
        <dbReference type="ARBA" id="ARBA00022832"/>
    </source>
</evidence>
<dbReference type="PRINTS" id="PR00468">
    <property type="entry name" value="PLTLPOXGNASE"/>
</dbReference>
<evidence type="ECO:0000256" key="3">
    <source>
        <dbReference type="ARBA" id="ARBA00022516"/>
    </source>
</evidence>
<comment type="caution">
    <text evidence="18">The sequence shown here is derived from an EMBL/GenBank/DDBJ whole genome shotgun (WGS) entry which is preliminary data.</text>
</comment>
<keyword evidence="19" id="KW-1185">Reference proteome</keyword>
<dbReference type="PROSITE" id="PS51393">
    <property type="entry name" value="LIPOXYGENASE_3"/>
    <property type="match status" value="1"/>
</dbReference>
<dbReference type="Gene3D" id="2.60.60.20">
    <property type="entry name" value="PLAT/LH2 domain"/>
    <property type="match status" value="1"/>
</dbReference>
<feature type="domain" description="Lipoxygenase" evidence="17">
    <location>
        <begin position="153"/>
        <end position="846"/>
    </location>
</feature>
<dbReference type="PROSITE" id="PS50095">
    <property type="entry name" value="PLAT"/>
    <property type="match status" value="1"/>
</dbReference>
<dbReference type="SUPFAM" id="SSF49723">
    <property type="entry name" value="Lipase/lipooxygenase domain (PLAT/LH2 domain)"/>
    <property type="match status" value="1"/>
</dbReference>
<comment type="similarity">
    <text evidence="2 13">Belongs to the lipoxygenase family.</text>
</comment>
<dbReference type="InterPro" id="IPR027433">
    <property type="entry name" value="Lipoxygenase_dom_3"/>
</dbReference>
<gene>
    <name evidence="18" type="ORF">RND81_05G164400</name>
</gene>
<keyword evidence="11 14" id="KW-0275">Fatty acid biosynthesis</keyword>
<dbReference type="Gene3D" id="4.10.372.10">
    <property type="entry name" value="Lipoxygenase-1, Domain 3"/>
    <property type="match status" value="1"/>
</dbReference>
<evidence type="ECO:0000256" key="8">
    <source>
        <dbReference type="ARBA" id="ARBA00023002"/>
    </source>
</evidence>
<dbReference type="GO" id="GO:0031408">
    <property type="term" value="P:oxylipin biosynthetic process"/>
    <property type="evidence" value="ECO:0007669"/>
    <property type="project" value="UniProtKB-UniRule"/>
</dbReference>
<dbReference type="InterPro" id="IPR020833">
    <property type="entry name" value="LipOase_Fe_BS"/>
</dbReference>
<evidence type="ECO:0000256" key="10">
    <source>
        <dbReference type="ARBA" id="ARBA00023098"/>
    </source>
</evidence>
<feature type="domain" description="PLAT" evidence="16">
    <location>
        <begin position="23"/>
        <end position="150"/>
    </location>
</feature>
<dbReference type="FunFam" id="1.20.245.10:FF:000002">
    <property type="entry name" value="Lipoxygenase"/>
    <property type="match status" value="1"/>
</dbReference>
<dbReference type="PROSITE" id="PS00081">
    <property type="entry name" value="LIPOXYGENASE_2"/>
    <property type="match status" value="1"/>
</dbReference>
<evidence type="ECO:0000256" key="4">
    <source>
        <dbReference type="ARBA" id="ARBA00022723"/>
    </source>
</evidence>
<dbReference type="GO" id="GO:0006633">
    <property type="term" value="P:fatty acid biosynthetic process"/>
    <property type="evidence" value="ECO:0007669"/>
    <property type="project" value="UniProtKB-KW"/>
</dbReference>
<dbReference type="Gene3D" id="3.10.450.60">
    <property type="match status" value="1"/>
</dbReference>
<accession>A0AAW1KWI5</accession>
<dbReference type="SMART" id="SM00308">
    <property type="entry name" value="LH2"/>
    <property type="match status" value="1"/>
</dbReference>
<dbReference type="AlphaFoldDB" id="A0AAW1KWI5"/>
<dbReference type="InterPro" id="IPR000907">
    <property type="entry name" value="LipOase"/>
</dbReference>
<comment type="function">
    <text evidence="14">Plant lipoxygenase may be involved in a number of diverse aspects of plant physiology including growth and development, pest resistance, and senescence or responses to wounding.</text>
</comment>
<evidence type="ECO:0000256" key="9">
    <source>
        <dbReference type="ARBA" id="ARBA00023004"/>
    </source>
</evidence>
<dbReference type="SUPFAM" id="SSF48484">
    <property type="entry name" value="Lipoxigenase"/>
    <property type="match status" value="1"/>
</dbReference>
<evidence type="ECO:0000256" key="14">
    <source>
        <dbReference type="RuleBase" id="RU003975"/>
    </source>
</evidence>
<dbReference type="Gene3D" id="1.20.245.10">
    <property type="entry name" value="Lipoxygenase-1, Domain 5"/>
    <property type="match status" value="1"/>
</dbReference>
<evidence type="ECO:0000256" key="15">
    <source>
        <dbReference type="SAM" id="MobiDB-lite"/>
    </source>
</evidence>
<name>A0AAW1KWI5_SAPOF</name>
<keyword evidence="8 13" id="KW-0560">Oxidoreductase</keyword>
<dbReference type="InterPro" id="IPR020834">
    <property type="entry name" value="LipOase_CS"/>
</dbReference>
<feature type="region of interest" description="Disordered" evidence="15">
    <location>
        <begin position="203"/>
        <end position="242"/>
    </location>
</feature>
<dbReference type="EMBL" id="JBDFQZ010000005">
    <property type="protein sequence ID" value="KAK9725722.1"/>
    <property type="molecule type" value="Genomic_DNA"/>
</dbReference>
<proteinExistence type="inferred from homology"/>
<dbReference type="PRINTS" id="PR00087">
    <property type="entry name" value="LIPOXYGENASE"/>
</dbReference>
<dbReference type="Gene3D" id="4.10.375.10">
    <property type="entry name" value="Lipoxygenase-1, Domain 2"/>
    <property type="match status" value="1"/>
</dbReference>
<dbReference type="Pfam" id="PF01477">
    <property type="entry name" value="PLAT"/>
    <property type="match status" value="1"/>
</dbReference>
<keyword evidence="6" id="KW-0276">Fatty acid metabolism</keyword>
<organism evidence="18 19">
    <name type="scientific">Saponaria officinalis</name>
    <name type="common">Common soapwort</name>
    <name type="synonym">Lychnis saponaria</name>
    <dbReference type="NCBI Taxonomy" id="3572"/>
    <lineage>
        <taxon>Eukaryota</taxon>
        <taxon>Viridiplantae</taxon>
        <taxon>Streptophyta</taxon>
        <taxon>Embryophyta</taxon>
        <taxon>Tracheophyta</taxon>
        <taxon>Spermatophyta</taxon>
        <taxon>Magnoliopsida</taxon>
        <taxon>eudicotyledons</taxon>
        <taxon>Gunneridae</taxon>
        <taxon>Pentapetalae</taxon>
        <taxon>Caryophyllales</taxon>
        <taxon>Caryophyllaceae</taxon>
        <taxon>Caryophylleae</taxon>
        <taxon>Saponaria</taxon>
    </lineage>
</organism>
<keyword evidence="5 14" id="KW-0925">Oxylipin biosynthesis</keyword>
<dbReference type="InterPro" id="IPR001024">
    <property type="entry name" value="PLAT/LH2_dom"/>
</dbReference>
<dbReference type="EC" id="1.13.11.-" evidence="14"/>
<dbReference type="Pfam" id="PF00305">
    <property type="entry name" value="Lipoxygenase"/>
    <property type="match status" value="1"/>
</dbReference>
<dbReference type="InterPro" id="IPR013819">
    <property type="entry name" value="LipOase_C"/>
</dbReference>
<evidence type="ECO:0000256" key="11">
    <source>
        <dbReference type="ARBA" id="ARBA00023160"/>
    </source>
</evidence>